<dbReference type="EMBL" id="AGCU01092481">
    <property type="status" value="NOT_ANNOTATED_CDS"/>
    <property type="molecule type" value="Genomic_DNA"/>
</dbReference>
<keyword evidence="3" id="KW-1185">Reference proteome</keyword>
<dbReference type="HOGENOM" id="CLU_006175_6_1_1"/>
<reference evidence="2" key="3">
    <citation type="submission" date="2025-08" db="UniProtKB">
        <authorList>
            <consortium name="Ensembl"/>
        </authorList>
    </citation>
    <scope>IDENTIFICATION</scope>
</reference>
<evidence type="ECO:0000313" key="2">
    <source>
        <dbReference type="Ensembl" id="ENSPSIP00000000162.1"/>
    </source>
</evidence>
<reference evidence="2" key="4">
    <citation type="submission" date="2025-09" db="UniProtKB">
        <authorList>
            <consortium name="Ensembl"/>
        </authorList>
    </citation>
    <scope>IDENTIFICATION</scope>
</reference>
<dbReference type="PANTHER" id="PTHR45749:SF35">
    <property type="entry name" value="AC-LIKE TRANSPOSASE-RELATED"/>
    <property type="match status" value="1"/>
</dbReference>
<dbReference type="AlphaFoldDB" id="K7EWK2"/>
<reference evidence="3" key="2">
    <citation type="journal article" date="2013" name="Nat. Genet.">
        <title>The draft genomes of soft-shell turtle and green sea turtle yield insights into the development and evolution of the turtle-specific body plan.</title>
        <authorList>
            <person name="Wang Z."/>
            <person name="Pascual-Anaya J."/>
            <person name="Zadissa A."/>
            <person name="Li W."/>
            <person name="Niimura Y."/>
            <person name="Huang Z."/>
            <person name="Li C."/>
            <person name="White S."/>
            <person name="Xiong Z."/>
            <person name="Fang D."/>
            <person name="Wang B."/>
            <person name="Ming Y."/>
            <person name="Chen Y."/>
            <person name="Zheng Y."/>
            <person name="Kuraku S."/>
            <person name="Pignatelli M."/>
            <person name="Herrero J."/>
            <person name="Beal K."/>
            <person name="Nozawa M."/>
            <person name="Li Q."/>
            <person name="Wang J."/>
            <person name="Zhang H."/>
            <person name="Yu L."/>
            <person name="Shigenobu S."/>
            <person name="Wang J."/>
            <person name="Liu J."/>
            <person name="Flicek P."/>
            <person name="Searle S."/>
            <person name="Wang J."/>
            <person name="Kuratani S."/>
            <person name="Yin Y."/>
            <person name="Aken B."/>
            <person name="Zhang G."/>
            <person name="Irie N."/>
        </authorList>
    </citation>
    <scope>NUCLEOTIDE SEQUENCE [LARGE SCALE GENOMIC DNA]</scope>
    <source>
        <strain evidence="3">Daiwa-1</strain>
    </source>
</reference>
<accession>K7EWK2</accession>
<sequence length="151" mass="17475">MFIRYWKYERFCQLHGLCESLYDIGNIKNQFSKEDLIKHFQDLHVVLSTDNAADIDGVELYDEFIALSEQISPKISSLKVLEFIARNDFFTPNTAIALHILLTLAVSVASRERSFSKLKLLNNYLRSTMSQNRLSRSTISQSFVNTRINFS</sequence>
<evidence type="ECO:0000259" key="1">
    <source>
        <dbReference type="Pfam" id="PF05699"/>
    </source>
</evidence>
<dbReference type="GO" id="GO:0046983">
    <property type="term" value="F:protein dimerization activity"/>
    <property type="evidence" value="ECO:0007669"/>
    <property type="project" value="InterPro"/>
</dbReference>
<dbReference type="Proteomes" id="UP000007267">
    <property type="component" value="Unassembled WGS sequence"/>
</dbReference>
<protein>
    <recommendedName>
        <fullName evidence="1">HAT C-terminal dimerisation domain-containing protein</fullName>
    </recommendedName>
</protein>
<dbReference type="Ensembl" id="ENSPSIT00000000162.1">
    <property type="protein sequence ID" value="ENSPSIP00000000162.1"/>
    <property type="gene ID" value="ENSPSIG00000000162.1"/>
</dbReference>
<feature type="domain" description="HAT C-terminal dimerisation" evidence="1">
    <location>
        <begin position="71"/>
        <end position="136"/>
    </location>
</feature>
<dbReference type="InterPro" id="IPR008906">
    <property type="entry name" value="HATC_C_dom"/>
</dbReference>
<reference evidence="3" key="1">
    <citation type="submission" date="2011-10" db="EMBL/GenBank/DDBJ databases">
        <authorList>
            <consortium name="Soft-shell Turtle Genome Consortium"/>
        </authorList>
    </citation>
    <scope>NUCLEOTIDE SEQUENCE [LARGE SCALE GENOMIC DNA]</scope>
    <source>
        <strain evidence="3">Daiwa-1</strain>
    </source>
</reference>
<dbReference type="OMA" id="VNTRINF"/>
<dbReference type="PANTHER" id="PTHR45749">
    <property type="match status" value="1"/>
</dbReference>
<name>K7EWK2_PELSI</name>
<dbReference type="Pfam" id="PF05699">
    <property type="entry name" value="Dimer_Tnp_hAT"/>
    <property type="match status" value="1"/>
</dbReference>
<proteinExistence type="predicted"/>
<organism evidence="2 3">
    <name type="scientific">Pelodiscus sinensis</name>
    <name type="common">Chinese softshell turtle</name>
    <name type="synonym">Trionyx sinensis</name>
    <dbReference type="NCBI Taxonomy" id="13735"/>
    <lineage>
        <taxon>Eukaryota</taxon>
        <taxon>Metazoa</taxon>
        <taxon>Chordata</taxon>
        <taxon>Craniata</taxon>
        <taxon>Vertebrata</taxon>
        <taxon>Euteleostomi</taxon>
        <taxon>Archelosauria</taxon>
        <taxon>Testudinata</taxon>
        <taxon>Testudines</taxon>
        <taxon>Cryptodira</taxon>
        <taxon>Trionychia</taxon>
        <taxon>Trionychidae</taxon>
        <taxon>Pelodiscus</taxon>
    </lineage>
</organism>
<evidence type="ECO:0000313" key="3">
    <source>
        <dbReference type="Proteomes" id="UP000007267"/>
    </source>
</evidence>